<comment type="subcellular location">
    <subcellularLocation>
        <location evidence="1">Cell membrane</location>
        <topology evidence="1">Multi-pass membrane protein</topology>
    </subcellularLocation>
</comment>
<dbReference type="InterPro" id="IPR022270">
    <property type="entry name" value="Blh_diox"/>
</dbReference>
<comment type="caution">
    <text evidence="2">The sequence shown here is derived from an EMBL/GenBank/DDBJ whole genome shotgun (WGS) entry which is preliminary data.</text>
</comment>
<dbReference type="HAMAP" id="MF_02093">
    <property type="entry name" value="Beta_carotene_diox"/>
    <property type="match status" value="1"/>
</dbReference>
<feature type="transmembrane region" description="Helical" evidence="1">
    <location>
        <begin position="185"/>
        <end position="208"/>
    </location>
</feature>
<feature type="transmembrane region" description="Helical" evidence="1">
    <location>
        <begin position="263"/>
        <end position="282"/>
    </location>
</feature>
<dbReference type="OrthoDB" id="945227at2"/>
<keyword evidence="1" id="KW-1003">Cell membrane</keyword>
<dbReference type="GO" id="GO:0005886">
    <property type="term" value="C:plasma membrane"/>
    <property type="evidence" value="ECO:0007669"/>
    <property type="project" value="UniProtKB-SubCell"/>
</dbReference>
<evidence type="ECO:0000313" key="3">
    <source>
        <dbReference type="Proteomes" id="UP000295714"/>
    </source>
</evidence>
<dbReference type="GO" id="GO:0005506">
    <property type="term" value="F:iron ion binding"/>
    <property type="evidence" value="ECO:0007669"/>
    <property type="project" value="UniProtKB-UniRule"/>
</dbReference>
<keyword evidence="1" id="KW-0223">Dioxygenase</keyword>
<dbReference type="Pfam" id="PF15461">
    <property type="entry name" value="BCD"/>
    <property type="match status" value="1"/>
</dbReference>
<keyword evidence="1" id="KW-0472">Membrane</keyword>
<evidence type="ECO:0000313" key="2">
    <source>
        <dbReference type="EMBL" id="TCK68623.1"/>
    </source>
</evidence>
<dbReference type="GO" id="GO:0003834">
    <property type="term" value="F:beta-carotene 15,15'-dioxygenase activity"/>
    <property type="evidence" value="ECO:0007669"/>
    <property type="project" value="UniProtKB-EC"/>
</dbReference>
<feature type="transmembrane region" description="Helical" evidence="1">
    <location>
        <begin position="65"/>
        <end position="92"/>
    </location>
</feature>
<dbReference type="EMBL" id="SMGI01000001">
    <property type="protein sequence ID" value="TCK68623.1"/>
    <property type="molecule type" value="Genomic_DNA"/>
</dbReference>
<dbReference type="GO" id="GO:0004497">
    <property type="term" value="F:monooxygenase activity"/>
    <property type="evidence" value="ECO:0007669"/>
    <property type="project" value="UniProtKB-KW"/>
</dbReference>
<comment type="caution">
    <text evidence="1">Lacks conserved residue(s) required for the propagation of feature annotation.</text>
</comment>
<keyword evidence="1" id="KW-0812">Transmembrane</keyword>
<dbReference type="AlphaFoldDB" id="A0A4R1KVA1"/>
<reference evidence="2 3" key="1">
    <citation type="journal article" date="2015" name="Stand. Genomic Sci.">
        <title>Genomic Encyclopedia of Bacterial and Archaeal Type Strains, Phase III: the genomes of soil and plant-associated and newly described type strains.</title>
        <authorList>
            <person name="Whitman W.B."/>
            <person name="Woyke T."/>
            <person name="Klenk H.P."/>
            <person name="Zhou Y."/>
            <person name="Lilburn T.G."/>
            <person name="Beck B.J."/>
            <person name="De Vos P."/>
            <person name="Vandamme P."/>
            <person name="Eisen J.A."/>
            <person name="Garrity G."/>
            <person name="Hugenholtz P."/>
            <person name="Kyrpides N.C."/>
        </authorList>
    </citation>
    <scope>NUCLEOTIDE SEQUENCE [LARGE SCALE GENOMIC DNA]</scope>
    <source>
        <strain evidence="2 3">CECT 8445</strain>
    </source>
</reference>
<dbReference type="Proteomes" id="UP000295714">
    <property type="component" value="Unassembled WGS sequence"/>
</dbReference>
<dbReference type="GO" id="GO:0010436">
    <property type="term" value="F:carotenoid dioxygenase activity"/>
    <property type="evidence" value="ECO:0007669"/>
    <property type="project" value="UniProtKB-UniRule"/>
</dbReference>
<proteinExistence type="inferred from homology"/>
<keyword evidence="1" id="KW-1133">Transmembrane helix</keyword>
<name>A0A4R1KVA1_9FLAO</name>
<dbReference type="NCBIfam" id="TIGR03753">
    <property type="entry name" value="blh_monoox"/>
    <property type="match status" value="1"/>
</dbReference>
<keyword evidence="1" id="KW-0408">Iron</keyword>
<evidence type="ECO:0000256" key="1">
    <source>
        <dbReference type="HAMAP-Rule" id="MF_02093"/>
    </source>
</evidence>
<protein>
    <recommendedName>
        <fullName evidence="1">Probable beta-carotene 15,15'-dioxygenase</fullName>
        <ecNumber evidence="1">1.13.11.63</ecNumber>
    </recommendedName>
</protein>
<comment type="catalytic activity">
    <reaction evidence="1">
        <text>all-trans-beta-carotene + O2 = 2 all-trans-retinal</text>
        <dbReference type="Rhea" id="RHEA:32887"/>
        <dbReference type="ChEBI" id="CHEBI:15379"/>
        <dbReference type="ChEBI" id="CHEBI:17579"/>
        <dbReference type="ChEBI" id="CHEBI:17898"/>
        <dbReference type="EC" id="1.13.11.63"/>
    </reaction>
</comment>
<dbReference type="EC" id="1.13.11.63" evidence="1"/>
<comment type="function">
    <text evidence="1">Catalyzes the cleavage of beta-carotene at its central double bond (15,15') to yield two molecules of all-trans-retinal.</text>
</comment>
<sequence length="288" mass="33512">MRNIQNFKIVTTFLCLWLAVYLSDNLELYLASFFILTVGLLHGSNDIKIINHVFRDKKISFYKALFIYIAIVILGAVLFFFIPKLTLVFFILVSGFHFGEQHFHHSVFKNNLLKNLLFISYGCTIIFLLLFTNNSESIDIIKEITGKKVSLDMLTNSLLVSLIILALSAGLLYKDIKKPFKELFFLLVFYVVFKVATLFWAFAIYFVLWHSLPSLIDQIKYLSKDVNKLSLTNYIKSSFIYWLVSVVGLFVFLNFLFEETNSFYSIFFSFLAAITFPHVFVMSKIFKH</sequence>
<dbReference type="GO" id="GO:0016121">
    <property type="term" value="P:carotene catabolic process"/>
    <property type="evidence" value="ECO:0007669"/>
    <property type="project" value="UniProtKB-UniRule"/>
</dbReference>
<organism evidence="2 3">
    <name type="scientific">Winogradskyella wandonensis</name>
    <dbReference type="NCBI Taxonomy" id="1442586"/>
    <lineage>
        <taxon>Bacteria</taxon>
        <taxon>Pseudomonadati</taxon>
        <taxon>Bacteroidota</taxon>
        <taxon>Flavobacteriia</taxon>
        <taxon>Flavobacteriales</taxon>
        <taxon>Flavobacteriaceae</taxon>
        <taxon>Winogradskyella</taxon>
    </lineage>
</organism>
<comment type="similarity">
    <text evidence="1">Belongs to the Brp/Blh beta-carotene diooxygenase family.</text>
</comment>
<keyword evidence="1" id="KW-0560">Oxidoreductase</keyword>
<feature type="transmembrane region" description="Helical" evidence="1">
    <location>
        <begin position="239"/>
        <end position="257"/>
    </location>
</feature>
<keyword evidence="2" id="KW-0503">Monooxygenase</keyword>
<dbReference type="RefSeq" id="WP_158281876.1">
    <property type="nucleotide sequence ID" value="NZ_SMGI01000001.1"/>
</dbReference>
<accession>A0A4R1KVA1</accession>
<keyword evidence="1" id="KW-0479">Metal-binding</keyword>
<gene>
    <name evidence="2" type="ORF">DFQ05_0131</name>
</gene>
<feature type="transmembrane region" description="Helical" evidence="1">
    <location>
        <begin position="112"/>
        <end position="132"/>
    </location>
</feature>
<feature type="transmembrane region" description="Helical" evidence="1">
    <location>
        <begin position="153"/>
        <end position="173"/>
    </location>
</feature>
<comment type="cofactor">
    <cofactor evidence="1">
        <name>Fe(2+)</name>
        <dbReference type="ChEBI" id="CHEBI:29033"/>
    </cofactor>
</comment>
<keyword evidence="3" id="KW-1185">Reference proteome</keyword>